<evidence type="ECO:0000256" key="3">
    <source>
        <dbReference type="ARBA" id="ARBA00023163"/>
    </source>
</evidence>
<comment type="caution">
    <text evidence="6">The sequence shown here is derived from an EMBL/GenBank/DDBJ whole genome shotgun (WGS) entry which is preliminary data.</text>
</comment>
<accession>A0A849L4N0</accession>
<evidence type="ECO:0000313" key="6">
    <source>
        <dbReference type="EMBL" id="NNU81154.1"/>
    </source>
</evidence>
<dbReference type="EMBL" id="JABFBC010000002">
    <property type="protein sequence ID" value="NNU81154.1"/>
    <property type="molecule type" value="Genomic_DNA"/>
</dbReference>
<dbReference type="SUPFAM" id="SSF46785">
    <property type="entry name" value="Winged helix' DNA-binding domain"/>
    <property type="match status" value="1"/>
</dbReference>
<dbReference type="RefSeq" id="WP_171325860.1">
    <property type="nucleotide sequence ID" value="NZ_JABFBC010000002.1"/>
</dbReference>
<proteinExistence type="predicted"/>
<keyword evidence="7" id="KW-1185">Reference proteome</keyword>
<dbReference type="Gene3D" id="2.60.120.10">
    <property type="entry name" value="Jelly Rolls"/>
    <property type="match status" value="1"/>
</dbReference>
<dbReference type="CDD" id="cd00092">
    <property type="entry name" value="HTH_CRP"/>
    <property type="match status" value="1"/>
</dbReference>
<keyword evidence="2" id="KW-0238">DNA-binding</keyword>
<reference evidence="6 7" key="1">
    <citation type="submission" date="2020-05" db="EMBL/GenBank/DDBJ databases">
        <title>Gimesia benthica sp. nov., a novel planctomycete isolated from a deep-sea water sample of the Northwest Indian Ocean.</title>
        <authorList>
            <person name="Wang J."/>
            <person name="Ruan C."/>
            <person name="Song L."/>
            <person name="Zhu Y."/>
            <person name="Li A."/>
            <person name="Zheng X."/>
            <person name="Wang L."/>
            <person name="Lu Z."/>
            <person name="Huang Y."/>
            <person name="Du W."/>
            <person name="Zhou Y."/>
            <person name="Huang L."/>
            <person name="Dai X."/>
        </authorList>
    </citation>
    <scope>NUCLEOTIDE SEQUENCE [LARGE SCALE GENOMIC DNA]</scope>
    <source>
        <strain evidence="6 7">YYQ-30</strain>
    </source>
</reference>
<keyword evidence="1" id="KW-0805">Transcription regulation</keyword>
<evidence type="ECO:0000256" key="1">
    <source>
        <dbReference type="ARBA" id="ARBA00023015"/>
    </source>
</evidence>
<dbReference type="Gene3D" id="1.10.10.10">
    <property type="entry name" value="Winged helix-like DNA-binding domain superfamily/Winged helix DNA-binding domain"/>
    <property type="match status" value="1"/>
</dbReference>
<evidence type="ECO:0000313" key="7">
    <source>
        <dbReference type="Proteomes" id="UP000572377"/>
    </source>
</evidence>
<dbReference type="Pfam" id="PF13545">
    <property type="entry name" value="HTH_Crp_2"/>
    <property type="match status" value="1"/>
</dbReference>
<dbReference type="PROSITE" id="PS51063">
    <property type="entry name" value="HTH_CRP_2"/>
    <property type="match status" value="1"/>
</dbReference>
<dbReference type="Proteomes" id="UP000572377">
    <property type="component" value="Unassembled WGS sequence"/>
</dbReference>
<name>A0A849L4N0_9RHOB</name>
<dbReference type="PANTHER" id="PTHR24567:SF75">
    <property type="entry name" value="FUMARATE AND NITRATE REDUCTION REGULATORY PROTEIN"/>
    <property type="match status" value="1"/>
</dbReference>
<dbReference type="Pfam" id="PF00027">
    <property type="entry name" value="cNMP_binding"/>
    <property type="match status" value="1"/>
</dbReference>
<dbReference type="GO" id="GO:0005829">
    <property type="term" value="C:cytosol"/>
    <property type="evidence" value="ECO:0007669"/>
    <property type="project" value="TreeGrafter"/>
</dbReference>
<dbReference type="SMART" id="SM00419">
    <property type="entry name" value="HTH_CRP"/>
    <property type="match status" value="1"/>
</dbReference>
<dbReference type="AlphaFoldDB" id="A0A849L4N0"/>
<evidence type="ECO:0000259" key="4">
    <source>
        <dbReference type="PROSITE" id="PS50042"/>
    </source>
</evidence>
<dbReference type="InterPro" id="IPR018490">
    <property type="entry name" value="cNMP-bd_dom_sf"/>
</dbReference>
<feature type="domain" description="HTH crp-type" evidence="5">
    <location>
        <begin position="123"/>
        <end position="197"/>
    </location>
</feature>
<gene>
    <name evidence="6" type="ORF">HMH01_11980</name>
</gene>
<organism evidence="6 7">
    <name type="scientific">Halovulum dunhuangense</name>
    <dbReference type="NCBI Taxonomy" id="1505036"/>
    <lineage>
        <taxon>Bacteria</taxon>
        <taxon>Pseudomonadati</taxon>
        <taxon>Pseudomonadota</taxon>
        <taxon>Alphaproteobacteria</taxon>
        <taxon>Rhodobacterales</taxon>
        <taxon>Paracoccaceae</taxon>
        <taxon>Halovulum</taxon>
    </lineage>
</organism>
<dbReference type="InterPro" id="IPR012318">
    <property type="entry name" value="HTH_CRP"/>
</dbReference>
<evidence type="ECO:0000256" key="2">
    <source>
        <dbReference type="ARBA" id="ARBA00023125"/>
    </source>
</evidence>
<sequence>MPAPPEGRAVKRHLAEGQVLFHEGDHAHFIYEILSGVLRLTRYTEAGRRQVIAFGYPGDMVGFPDHGRHRAECDVVAPADVVVHRTGAFDNPAMDLALHGRLVSAALAEISCMQDHFVMLGRKSAIEKTAAFLAALLPRVGVGSPSGPVISLPMSRADIADFLGLTTETVCRSFSRLRALGVIQLRGAQTVVVRDPGRLLELAESD</sequence>
<dbReference type="PRINTS" id="PR00034">
    <property type="entry name" value="HTHCRP"/>
</dbReference>
<protein>
    <submittedName>
        <fullName evidence="6">Helix-turn-helix domain-containing protein</fullName>
    </submittedName>
</protein>
<dbReference type="InterPro" id="IPR000595">
    <property type="entry name" value="cNMP-bd_dom"/>
</dbReference>
<dbReference type="CDD" id="cd00038">
    <property type="entry name" value="CAP_ED"/>
    <property type="match status" value="1"/>
</dbReference>
<dbReference type="InterPro" id="IPR036390">
    <property type="entry name" value="WH_DNA-bd_sf"/>
</dbReference>
<dbReference type="GO" id="GO:0003677">
    <property type="term" value="F:DNA binding"/>
    <property type="evidence" value="ECO:0007669"/>
    <property type="project" value="UniProtKB-KW"/>
</dbReference>
<evidence type="ECO:0000259" key="5">
    <source>
        <dbReference type="PROSITE" id="PS51063"/>
    </source>
</evidence>
<dbReference type="PANTHER" id="PTHR24567">
    <property type="entry name" value="CRP FAMILY TRANSCRIPTIONAL REGULATORY PROTEIN"/>
    <property type="match status" value="1"/>
</dbReference>
<dbReference type="PROSITE" id="PS50042">
    <property type="entry name" value="CNMP_BINDING_3"/>
    <property type="match status" value="1"/>
</dbReference>
<dbReference type="GO" id="GO:0003700">
    <property type="term" value="F:DNA-binding transcription factor activity"/>
    <property type="evidence" value="ECO:0007669"/>
    <property type="project" value="TreeGrafter"/>
</dbReference>
<dbReference type="InterPro" id="IPR014710">
    <property type="entry name" value="RmlC-like_jellyroll"/>
</dbReference>
<dbReference type="InterPro" id="IPR036388">
    <property type="entry name" value="WH-like_DNA-bd_sf"/>
</dbReference>
<keyword evidence="3" id="KW-0804">Transcription</keyword>
<feature type="domain" description="Cyclic nucleotide-binding" evidence="4">
    <location>
        <begin position="12"/>
        <end position="62"/>
    </location>
</feature>
<dbReference type="SUPFAM" id="SSF51206">
    <property type="entry name" value="cAMP-binding domain-like"/>
    <property type="match status" value="1"/>
</dbReference>
<dbReference type="InterPro" id="IPR050397">
    <property type="entry name" value="Env_Response_Regulators"/>
</dbReference>